<evidence type="ECO:0000313" key="2">
    <source>
        <dbReference type="Proteomes" id="UP000327179"/>
    </source>
</evidence>
<proteinExistence type="predicted"/>
<name>A0A5J6QUB4_9GAMM</name>
<dbReference type="SUPFAM" id="SSF51905">
    <property type="entry name" value="FAD/NAD(P)-binding domain"/>
    <property type="match status" value="1"/>
</dbReference>
<dbReference type="InterPro" id="IPR036188">
    <property type="entry name" value="FAD/NAD-bd_sf"/>
</dbReference>
<dbReference type="KEGG" id="plal:FXN65_26000"/>
<protein>
    <submittedName>
        <fullName evidence="1">NAD(P)/FAD-dependent oxidoreductase</fullName>
    </submittedName>
</protein>
<dbReference type="Gene3D" id="3.50.50.60">
    <property type="entry name" value="FAD/NAD(P)-binding domain"/>
    <property type="match status" value="1"/>
</dbReference>
<dbReference type="RefSeq" id="WP_151137881.1">
    <property type="nucleotide sequence ID" value="NZ_CP043311.1"/>
</dbReference>
<dbReference type="EMBL" id="CP043311">
    <property type="protein sequence ID" value="QEY65342.1"/>
    <property type="molecule type" value="Genomic_DNA"/>
</dbReference>
<keyword evidence="2" id="KW-1185">Reference proteome</keyword>
<reference evidence="1 2" key="1">
    <citation type="submission" date="2019-08" db="EMBL/GenBank/DDBJ databases">
        <title>Whole-genome Sequencing of e-waste polymer degrading bacterium Pseudomonas sp. strain PE08.</title>
        <authorList>
            <person name="Kirdat K."/>
            <person name="Debbarma P."/>
            <person name="Narawade N."/>
            <person name="Suyal D."/>
            <person name="Thorat V."/>
            <person name="Shouche Y."/>
            <person name="Goel R."/>
            <person name="Yadav A."/>
        </authorList>
    </citation>
    <scope>NUCLEOTIDE SEQUENCE [LARGE SCALE GENOMIC DNA]</scope>
    <source>
        <strain evidence="1 2">PE08</strain>
    </source>
</reference>
<accession>A0A5J6QUB4</accession>
<evidence type="ECO:0000313" key="1">
    <source>
        <dbReference type="EMBL" id="QEY65342.1"/>
    </source>
</evidence>
<gene>
    <name evidence="1" type="ORF">FXN65_26000</name>
</gene>
<dbReference type="Proteomes" id="UP000327179">
    <property type="component" value="Chromosome"/>
</dbReference>
<sequence>MHPDLLETDYLVIGAGAAAMAFVDTLLSESDATVLMVDRHAQPGGHWNDAYPFVRLHQPSACYGVNSRELGSGRKDASALGNGLYELASGTEILSYYEQVMNQQFLRSGRVRYYPMCDYIGDRTSDHRFVSLLSGREYRVQVRRKLVDATHARTQVPSTHPPKYRVASGVACVPPNDLPRIGQPCPAYVVVGSGKTGIDTCVWLLQNGVAPESIYWIMPKDAWLVDRANIQPGLEYFEQVVQSVAAQYDAIADATSLPDLFDRLEQSGQLLRIDPAVTPTAYRGATVSQAELGALRGIRHKVRLGHVQAIAPGRIELERGTLDVPTGALHVDCSARGLDGWDPVRVFDAERINLTLVSNNQPVFSAALIAYIECHLADNHEKNAYCEPVPTPRLPEDWIRIWASYMNNFVRWRADPGLTQWLGKSRLFLMTTVVRDLRPEDTERHALLHKLANARQRGVENLPRLMAMLT</sequence>
<dbReference type="AlphaFoldDB" id="A0A5J6QUB4"/>
<organism evidence="1 2">
    <name type="scientific">Metapseudomonas lalkuanensis</name>
    <dbReference type="NCBI Taxonomy" id="2604832"/>
    <lineage>
        <taxon>Bacteria</taxon>
        <taxon>Pseudomonadati</taxon>
        <taxon>Pseudomonadota</taxon>
        <taxon>Gammaproteobacteria</taxon>
        <taxon>Pseudomonadales</taxon>
        <taxon>Pseudomonadaceae</taxon>
        <taxon>Metapseudomonas</taxon>
    </lineage>
</organism>